<comment type="caution">
    <text evidence="1">The sequence shown here is derived from an EMBL/GenBank/DDBJ whole genome shotgun (WGS) entry which is preliminary data.</text>
</comment>
<protein>
    <submittedName>
        <fullName evidence="1">Putative amidohydrolase 2</fullName>
    </submittedName>
</protein>
<dbReference type="PATRIC" id="fig|1299334.3.peg.6500"/>
<evidence type="ECO:0000313" key="1">
    <source>
        <dbReference type="EMBL" id="EUA30571.1"/>
    </source>
</evidence>
<gene>
    <name evidence="1" type="ORF">I553_4828</name>
</gene>
<dbReference type="EMBL" id="JAOB01000060">
    <property type="protein sequence ID" value="EUA30571.1"/>
    <property type="molecule type" value="Genomic_DNA"/>
</dbReference>
<dbReference type="GO" id="GO:0016787">
    <property type="term" value="F:hydrolase activity"/>
    <property type="evidence" value="ECO:0007669"/>
    <property type="project" value="UniProtKB-KW"/>
</dbReference>
<reference evidence="1" key="1">
    <citation type="submission" date="2014-01" db="EMBL/GenBank/DDBJ databases">
        <authorList>
            <person name="Brown-Elliot B."/>
            <person name="Wallace R."/>
            <person name="Lenaerts A."/>
            <person name="Ordway D."/>
            <person name="DeGroote M.A."/>
            <person name="Parker T."/>
            <person name="Sizemore C."/>
            <person name="Tallon L.J."/>
            <person name="Sadzewicz L.K."/>
            <person name="Sengamalay N."/>
            <person name="Fraser C.M."/>
            <person name="Hine E."/>
            <person name="Shefchek K.A."/>
            <person name="Das S.P."/>
            <person name="Tettelin H."/>
        </authorList>
    </citation>
    <scope>NUCLEOTIDE SEQUENCE [LARGE SCALE GENOMIC DNA]</scope>
    <source>
        <strain evidence="1">4042</strain>
    </source>
</reference>
<accession>X8AHC6</accession>
<dbReference type="AlphaFoldDB" id="X8AHC6"/>
<organism evidence="1">
    <name type="scientific">Mycobacterium xenopi 4042</name>
    <dbReference type="NCBI Taxonomy" id="1299334"/>
    <lineage>
        <taxon>Bacteria</taxon>
        <taxon>Bacillati</taxon>
        <taxon>Actinomycetota</taxon>
        <taxon>Actinomycetes</taxon>
        <taxon>Mycobacteriales</taxon>
        <taxon>Mycobacteriaceae</taxon>
        <taxon>Mycobacterium</taxon>
    </lineage>
</organism>
<sequence>MQDHHQIVSVDDHLVEHPRVWQDRLPDKFREQGPRIIEKDGMHLWSYDGQIFPTIGLNAVAGKPPEEWVWTPSAMRI</sequence>
<proteinExistence type="predicted"/>
<name>X8AHC6_MYCXE</name>
<dbReference type="Gene3D" id="3.20.20.140">
    <property type="entry name" value="Metal-dependent hydrolases"/>
    <property type="match status" value="1"/>
</dbReference>
<keyword evidence="1" id="KW-0378">Hydrolase</keyword>